<dbReference type="InterPro" id="IPR020373">
    <property type="entry name" value="Kgd4/YMR-31"/>
</dbReference>
<accession>A0A8R1ITI6</accession>
<proteinExistence type="inferred from homology"/>
<evidence type="ECO:0000256" key="1">
    <source>
        <dbReference type="ARBA" id="ARBA00004173"/>
    </source>
</evidence>
<dbReference type="GO" id="GO:0004591">
    <property type="term" value="F:oxoglutarate dehydrogenase (succinyl-transferring) activity"/>
    <property type="evidence" value="ECO:0007669"/>
    <property type="project" value="TreeGrafter"/>
</dbReference>
<sequence length="99" mass="10682">MHSSVVVKTAALRKPLIKFIGARLPRPFYDASSLPPLQVSGNFAAPVSAPKPSASSIGPVGKIPRGQGIEWNQLPAQFRRSGLSEEECEAVNTGFFYKQ</sequence>
<dbReference type="GO" id="GO:0005739">
    <property type="term" value="C:mitochondrion"/>
    <property type="evidence" value="ECO:0007669"/>
    <property type="project" value="UniProtKB-SubCell"/>
</dbReference>
<reference evidence="5" key="1">
    <citation type="submission" date="2010-08" db="EMBL/GenBank/DDBJ databases">
        <authorList>
            <consortium name="Caenorhabditis japonica Sequencing Consortium"/>
            <person name="Wilson R.K."/>
        </authorList>
    </citation>
    <scope>NUCLEOTIDE SEQUENCE [LARGE SCALE GENOMIC DNA]</scope>
    <source>
        <strain evidence="5">DF5081</strain>
    </source>
</reference>
<evidence type="ECO:0000256" key="3">
    <source>
        <dbReference type="ARBA" id="ARBA00043970"/>
    </source>
</evidence>
<dbReference type="EnsemblMetazoa" id="CJA37822.1">
    <property type="protein sequence ID" value="CJA37822.1"/>
    <property type="gene ID" value="WBGene00213669"/>
</dbReference>
<comment type="subcellular location">
    <subcellularLocation>
        <location evidence="1">Mitochondrion</location>
    </subcellularLocation>
</comment>
<protein>
    <submittedName>
        <fullName evidence="4">Uncharacterized protein</fullName>
    </submittedName>
</protein>
<keyword evidence="5" id="KW-1185">Reference proteome</keyword>
<evidence type="ECO:0000313" key="5">
    <source>
        <dbReference type="Proteomes" id="UP000005237"/>
    </source>
</evidence>
<dbReference type="AlphaFoldDB" id="A0A8R1ITI6"/>
<comment type="similarity">
    <text evidence="3">Belongs to the alpha-ketoglutarate dehydrogenase component 4 family.</text>
</comment>
<keyword evidence="2" id="KW-0496">Mitochondrion</keyword>
<name>A0A8R1ITI6_CAEJA</name>
<dbReference type="Pfam" id="PF10937">
    <property type="entry name" value="Kgd4-YMR31"/>
    <property type="match status" value="1"/>
</dbReference>
<dbReference type="PANTHER" id="PTHR31601:SF2">
    <property type="entry name" value="ALPHA-KETOGLUTARATE DEHYDROGENASE COMPONENT 4"/>
    <property type="match status" value="1"/>
</dbReference>
<evidence type="ECO:0000313" key="4">
    <source>
        <dbReference type="EnsemblMetazoa" id="CJA37822.1"/>
    </source>
</evidence>
<reference evidence="4" key="2">
    <citation type="submission" date="2022-06" db="UniProtKB">
        <authorList>
            <consortium name="EnsemblMetazoa"/>
        </authorList>
    </citation>
    <scope>IDENTIFICATION</scope>
    <source>
        <strain evidence="4">DF5081</strain>
    </source>
</reference>
<dbReference type="PANTHER" id="PTHR31601">
    <property type="entry name" value="28S RIBOSOMAL PROTEIN S36, MITOCHONDRIAL"/>
    <property type="match status" value="1"/>
</dbReference>
<dbReference type="GO" id="GO:0006103">
    <property type="term" value="P:2-oxoglutarate metabolic process"/>
    <property type="evidence" value="ECO:0007669"/>
    <property type="project" value="InterPro"/>
</dbReference>
<organism evidence="4 5">
    <name type="scientific">Caenorhabditis japonica</name>
    <dbReference type="NCBI Taxonomy" id="281687"/>
    <lineage>
        <taxon>Eukaryota</taxon>
        <taxon>Metazoa</taxon>
        <taxon>Ecdysozoa</taxon>
        <taxon>Nematoda</taxon>
        <taxon>Chromadorea</taxon>
        <taxon>Rhabditida</taxon>
        <taxon>Rhabditina</taxon>
        <taxon>Rhabditomorpha</taxon>
        <taxon>Rhabditoidea</taxon>
        <taxon>Rhabditidae</taxon>
        <taxon>Peloderinae</taxon>
        <taxon>Caenorhabditis</taxon>
    </lineage>
</organism>
<evidence type="ECO:0000256" key="2">
    <source>
        <dbReference type="ARBA" id="ARBA00023128"/>
    </source>
</evidence>
<dbReference type="Proteomes" id="UP000005237">
    <property type="component" value="Unassembled WGS sequence"/>
</dbReference>